<feature type="transmembrane region" description="Helical" evidence="1">
    <location>
        <begin position="12"/>
        <end position="30"/>
    </location>
</feature>
<keyword evidence="3" id="KW-1185">Reference proteome</keyword>
<feature type="transmembrane region" description="Helical" evidence="1">
    <location>
        <begin position="100"/>
        <end position="131"/>
    </location>
</feature>
<gene>
    <name evidence="2" type="ORF">BKA08_001656</name>
</gene>
<protein>
    <submittedName>
        <fullName evidence="2">Uncharacterized protein with PQ loop repeat</fullName>
    </submittedName>
</protein>
<comment type="caution">
    <text evidence="2">The sequence shown here is derived from an EMBL/GenBank/DDBJ whole genome shotgun (WGS) entry which is preliminary data.</text>
</comment>
<dbReference type="EMBL" id="JACCBE010000001">
    <property type="protein sequence ID" value="NYD57418.1"/>
    <property type="molecule type" value="Genomic_DNA"/>
</dbReference>
<sequence length="214" mass="21720">MPVSLDTLSFDTVYAVGVVAIGVVPLLPQLARLARTGDPTGLSLPALLAGLVNYTAWTYYLAGTDATGLLVGNVLAGLVWVVVTGLAVRGLAWSRACVVPGLWAVVLLAVVALAPALLGGLLGLGSLLVFVPQAVGVWRAPSLSGISPLSWWLLLAQGLVWFGESLPGLLVGGLVFGVVCVASSISVLCAVSVRTPALVARAEPVAVPEPVLAA</sequence>
<dbReference type="AlphaFoldDB" id="A0A7Y9F0K8"/>
<feature type="transmembrane region" description="Helical" evidence="1">
    <location>
        <begin position="68"/>
        <end position="88"/>
    </location>
</feature>
<feature type="transmembrane region" description="Helical" evidence="1">
    <location>
        <begin position="143"/>
        <end position="162"/>
    </location>
</feature>
<dbReference type="Proteomes" id="UP000516957">
    <property type="component" value="Unassembled WGS sequence"/>
</dbReference>
<proteinExistence type="predicted"/>
<feature type="transmembrane region" description="Helical" evidence="1">
    <location>
        <begin position="42"/>
        <end position="62"/>
    </location>
</feature>
<keyword evidence="1" id="KW-0812">Transmembrane</keyword>
<keyword evidence="1" id="KW-0472">Membrane</keyword>
<feature type="transmembrane region" description="Helical" evidence="1">
    <location>
        <begin position="169"/>
        <end position="193"/>
    </location>
</feature>
<dbReference type="RefSeq" id="WP_179615181.1">
    <property type="nucleotide sequence ID" value="NZ_CP059163.1"/>
</dbReference>
<keyword evidence="1" id="KW-1133">Transmembrane helix</keyword>
<evidence type="ECO:0000313" key="3">
    <source>
        <dbReference type="Proteomes" id="UP000516957"/>
    </source>
</evidence>
<evidence type="ECO:0000256" key="1">
    <source>
        <dbReference type="SAM" id="Phobius"/>
    </source>
</evidence>
<accession>A0A7Y9F0K8</accession>
<reference evidence="2 3" key="1">
    <citation type="submission" date="2020-07" db="EMBL/GenBank/DDBJ databases">
        <title>Sequencing the genomes of 1000 actinobacteria strains.</title>
        <authorList>
            <person name="Klenk H.-P."/>
        </authorList>
    </citation>
    <scope>NUCLEOTIDE SEQUENCE [LARGE SCALE GENOMIC DNA]</scope>
    <source>
        <strain evidence="2 3">DSM 18965</strain>
    </source>
</reference>
<dbReference type="Gene3D" id="1.20.1280.290">
    <property type="match status" value="1"/>
</dbReference>
<organism evidence="2 3">
    <name type="scientific">Nocardioides marinisabuli</name>
    <dbReference type="NCBI Taxonomy" id="419476"/>
    <lineage>
        <taxon>Bacteria</taxon>
        <taxon>Bacillati</taxon>
        <taxon>Actinomycetota</taxon>
        <taxon>Actinomycetes</taxon>
        <taxon>Propionibacteriales</taxon>
        <taxon>Nocardioidaceae</taxon>
        <taxon>Nocardioides</taxon>
    </lineage>
</organism>
<evidence type="ECO:0000313" key="2">
    <source>
        <dbReference type="EMBL" id="NYD57418.1"/>
    </source>
</evidence>
<name>A0A7Y9F0K8_9ACTN</name>